<name>A0A2M8LZV2_9ACTN</name>
<dbReference type="Proteomes" id="UP000230407">
    <property type="component" value="Unassembled WGS sequence"/>
</dbReference>
<sequence length="288" mass="30535">MPVFPPEEGTGVPESGPPSPTSPPHPHPYRRRGSGGLPGGFPGGLGPRALLLLGCAALLGTVGGVATGYTVQAGRAPTPLPPLSQAGLSHPDEPSAEESAPAPLTAEEDRRVRTEGDLRELLLDAPGGARDADPPFAEDGWAFVPGYVADHEDPGDALQELLGADIRRIAVTSWAEDGHRTVDIALLQFHGVQWHSARAYAARLRALTREAADTGDGGSGALRNSGNGRYYILGVSGEPVRPPGREPRYRARAVAQRGDLVLDIRIHDTRPVRERDIASLAERQLERL</sequence>
<evidence type="ECO:0000256" key="1">
    <source>
        <dbReference type="SAM" id="MobiDB-lite"/>
    </source>
</evidence>
<feature type="region of interest" description="Disordered" evidence="1">
    <location>
        <begin position="77"/>
        <end position="112"/>
    </location>
</feature>
<feature type="region of interest" description="Disordered" evidence="1">
    <location>
        <begin position="1"/>
        <end position="41"/>
    </location>
</feature>
<dbReference type="EMBL" id="PGGW01000040">
    <property type="protein sequence ID" value="PJE97486.1"/>
    <property type="molecule type" value="Genomic_DNA"/>
</dbReference>
<protein>
    <submittedName>
        <fullName evidence="2">Uncharacterized protein</fullName>
    </submittedName>
</protein>
<organism evidence="2 3">
    <name type="scientific">Streptomyces carminius</name>
    <dbReference type="NCBI Taxonomy" id="2665496"/>
    <lineage>
        <taxon>Bacteria</taxon>
        <taxon>Bacillati</taxon>
        <taxon>Actinomycetota</taxon>
        <taxon>Actinomycetes</taxon>
        <taxon>Kitasatosporales</taxon>
        <taxon>Streptomycetaceae</taxon>
        <taxon>Streptomyces</taxon>
    </lineage>
</organism>
<feature type="compositionally biased region" description="Pro residues" evidence="1">
    <location>
        <begin position="15"/>
        <end position="26"/>
    </location>
</feature>
<feature type="compositionally biased region" description="Low complexity" evidence="1">
    <location>
        <begin position="1"/>
        <end position="14"/>
    </location>
</feature>
<evidence type="ECO:0000313" key="3">
    <source>
        <dbReference type="Proteomes" id="UP000230407"/>
    </source>
</evidence>
<gene>
    <name evidence="2" type="ORF">CUT44_12455</name>
</gene>
<proteinExistence type="predicted"/>
<evidence type="ECO:0000313" key="2">
    <source>
        <dbReference type="EMBL" id="PJE97486.1"/>
    </source>
</evidence>
<dbReference type="RefSeq" id="WP_100202026.1">
    <property type="nucleotide sequence ID" value="NZ_PGGW01000040.1"/>
</dbReference>
<dbReference type="AlphaFoldDB" id="A0A2M8LZV2"/>
<keyword evidence="3" id="KW-1185">Reference proteome</keyword>
<comment type="caution">
    <text evidence="2">The sequence shown here is derived from an EMBL/GenBank/DDBJ whole genome shotgun (WGS) entry which is preliminary data.</text>
</comment>
<accession>A0A2M8LZV2</accession>
<reference evidence="2 3" key="1">
    <citation type="submission" date="2017-11" db="EMBL/GenBank/DDBJ databases">
        <title>Streptomyces carmine sp. nov., a novel actinomycete isolated from Sophora alopecuroides in Xinjiang, China.</title>
        <authorList>
            <person name="Wang Y."/>
            <person name="Luo X."/>
            <person name="Wan C."/>
            <person name="Zhang L."/>
        </authorList>
    </citation>
    <scope>NUCLEOTIDE SEQUENCE [LARGE SCALE GENOMIC DNA]</scope>
    <source>
        <strain evidence="2 3">TRM SA0054</strain>
    </source>
</reference>